<dbReference type="Proteomes" id="UP000826725">
    <property type="component" value="Chromosome"/>
</dbReference>
<dbReference type="InterPro" id="IPR002912">
    <property type="entry name" value="ACT_dom"/>
</dbReference>
<dbReference type="InterPro" id="IPR000644">
    <property type="entry name" value="CBS_dom"/>
</dbReference>
<sequence>MYIGRIMHTNLITVPPEASLAKAQALMEEHAIEHLLVTDENKKLVGILSDRDLKQYWASPATSLSAHELNYLLDKVTVDMIMIRTVVTVTPATTIERAAYIMQQYRISALPVMENENLVGIITGVDVLEILFKAIGISEESVRLGVFVNDSIGQLAKVTGVLKDAGVNIQSLLCWPEKDHSGITQMVFRVAASESDKAIRALNQNGLQVTTRYEKDITPFLPKD</sequence>
<dbReference type="KEGG" id="dbk:DGMP_22710"/>
<evidence type="ECO:0000256" key="1">
    <source>
        <dbReference type="ARBA" id="ARBA00023122"/>
    </source>
</evidence>
<dbReference type="PANTHER" id="PTHR43080:SF2">
    <property type="entry name" value="CBS DOMAIN-CONTAINING PROTEIN"/>
    <property type="match status" value="1"/>
</dbReference>
<evidence type="ECO:0000313" key="6">
    <source>
        <dbReference type="Proteomes" id="UP000826725"/>
    </source>
</evidence>
<dbReference type="AlphaFoldDB" id="A0A8D5JDU1"/>
<dbReference type="EMBL" id="AP024086">
    <property type="protein sequence ID" value="BCL61578.1"/>
    <property type="molecule type" value="Genomic_DNA"/>
</dbReference>
<evidence type="ECO:0000256" key="2">
    <source>
        <dbReference type="PROSITE-ProRule" id="PRU00703"/>
    </source>
</evidence>
<proteinExistence type="predicted"/>
<dbReference type="PROSITE" id="PS51371">
    <property type="entry name" value="CBS"/>
    <property type="match status" value="2"/>
</dbReference>
<feature type="domain" description="CBS" evidence="3">
    <location>
        <begin position="82"/>
        <end position="139"/>
    </location>
</feature>
<gene>
    <name evidence="5" type="ORF">DGMP_22710</name>
</gene>
<dbReference type="CDD" id="cd04584">
    <property type="entry name" value="CBS_pair_AcuB_like"/>
    <property type="match status" value="1"/>
</dbReference>
<dbReference type="Pfam" id="PF01842">
    <property type="entry name" value="ACT"/>
    <property type="match status" value="1"/>
</dbReference>
<dbReference type="Pfam" id="PF00571">
    <property type="entry name" value="CBS"/>
    <property type="match status" value="2"/>
</dbReference>
<feature type="domain" description="CBS" evidence="3">
    <location>
        <begin position="7"/>
        <end position="63"/>
    </location>
</feature>
<feature type="domain" description="ACT" evidence="4">
    <location>
        <begin position="143"/>
        <end position="222"/>
    </location>
</feature>
<dbReference type="InterPro" id="IPR051257">
    <property type="entry name" value="Diverse_CBS-Domain"/>
</dbReference>
<evidence type="ECO:0000259" key="3">
    <source>
        <dbReference type="PROSITE" id="PS51371"/>
    </source>
</evidence>
<protein>
    <submittedName>
        <fullName evidence="5">Acetoin dehydrogenase</fullName>
    </submittedName>
</protein>
<accession>A0A8D5JDU1</accession>
<evidence type="ECO:0000313" key="5">
    <source>
        <dbReference type="EMBL" id="BCL61578.1"/>
    </source>
</evidence>
<evidence type="ECO:0000259" key="4">
    <source>
        <dbReference type="PROSITE" id="PS51671"/>
    </source>
</evidence>
<organism evidence="5 6">
    <name type="scientific">Desulfomarina profundi</name>
    <dbReference type="NCBI Taxonomy" id="2772557"/>
    <lineage>
        <taxon>Bacteria</taxon>
        <taxon>Pseudomonadati</taxon>
        <taxon>Thermodesulfobacteriota</taxon>
        <taxon>Desulfobulbia</taxon>
        <taxon>Desulfobulbales</taxon>
        <taxon>Desulfobulbaceae</taxon>
        <taxon>Desulfomarina</taxon>
    </lineage>
</organism>
<dbReference type="RefSeq" id="WP_228854014.1">
    <property type="nucleotide sequence ID" value="NZ_AP024086.1"/>
</dbReference>
<dbReference type="SMART" id="SM00116">
    <property type="entry name" value="CBS"/>
    <property type="match status" value="2"/>
</dbReference>
<reference evidence="5" key="1">
    <citation type="submission" date="2020-09" db="EMBL/GenBank/DDBJ databases">
        <title>Desulfogranum mesoprofundum gen. nov., sp. nov., a novel mesophilic, sulfate-reducing chemolithoautotroph isolated from a deep-sea hydrothermal vent chimney in the Suiyo Seamount.</title>
        <authorList>
            <person name="Hashimoto Y."/>
            <person name="Nakagawa S."/>
        </authorList>
    </citation>
    <scope>NUCLEOTIDE SEQUENCE</scope>
    <source>
        <strain evidence="5">KT2</strain>
    </source>
</reference>
<keyword evidence="1 2" id="KW-0129">CBS domain</keyword>
<dbReference type="PROSITE" id="PS51671">
    <property type="entry name" value="ACT"/>
    <property type="match status" value="1"/>
</dbReference>
<name>A0A8D5JDU1_9BACT</name>
<keyword evidence="6" id="KW-1185">Reference proteome</keyword>
<dbReference type="PANTHER" id="PTHR43080">
    <property type="entry name" value="CBS DOMAIN-CONTAINING PROTEIN CBSX3, MITOCHONDRIAL"/>
    <property type="match status" value="1"/>
</dbReference>